<evidence type="ECO:0000313" key="2">
    <source>
        <dbReference type="EMBL" id="TCJ28955.1"/>
    </source>
</evidence>
<dbReference type="EMBL" id="SJZJ01000009">
    <property type="protein sequence ID" value="TCJ28955.1"/>
    <property type="molecule type" value="Genomic_DNA"/>
</dbReference>
<keyword evidence="1" id="KW-0472">Membrane</keyword>
<keyword evidence="1" id="KW-0812">Transmembrane</keyword>
<feature type="transmembrane region" description="Helical" evidence="1">
    <location>
        <begin position="7"/>
        <end position="29"/>
    </location>
</feature>
<keyword evidence="1" id="KW-1133">Transmembrane helix</keyword>
<dbReference type="AlphaFoldDB" id="A0A4R1CF84"/>
<protein>
    <submittedName>
        <fullName evidence="2">ABC transporter permease</fullName>
    </submittedName>
</protein>
<evidence type="ECO:0000256" key="1">
    <source>
        <dbReference type="SAM" id="Phobius"/>
    </source>
</evidence>
<name>A0A4R1CF84_9ACTN</name>
<accession>A0A4R1CF84</accession>
<dbReference type="Proteomes" id="UP000295453">
    <property type="component" value="Unassembled WGS sequence"/>
</dbReference>
<sequence>MQVSRRRFWIATVLAAASALLGLLTLVWQTWIEGASGLEPDGGSGELEWLIVAGCAVASLAFSGLARREWVRMRTVGVAR</sequence>
<feature type="transmembrane region" description="Helical" evidence="1">
    <location>
        <begin position="49"/>
        <end position="66"/>
    </location>
</feature>
<evidence type="ECO:0000313" key="3">
    <source>
        <dbReference type="Proteomes" id="UP000295453"/>
    </source>
</evidence>
<gene>
    <name evidence="2" type="ORF">EPD65_07245</name>
</gene>
<comment type="caution">
    <text evidence="2">The sequence shown here is derived from an EMBL/GenBank/DDBJ whole genome shotgun (WGS) entry which is preliminary data.</text>
</comment>
<dbReference type="OrthoDB" id="3636175at2"/>
<reference evidence="2 3" key="1">
    <citation type="submission" date="2019-03" db="EMBL/GenBank/DDBJ databases">
        <authorList>
            <person name="Kim M.K.M."/>
        </authorList>
    </citation>
    <scope>NUCLEOTIDE SEQUENCE [LARGE SCALE GENOMIC DNA]</scope>
    <source>
        <strain evidence="2 3">18JY15-6</strain>
    </source>
</reference>
<organism evidence="2 3">
    <name type="scientific">Nocardioides jejuensis</name>
    <dbReference type="NCBI Taxonomy" id="2502782"/>
    <lineage>
        <taxon>Bacteria</taxon>
        <taxon>Bacillati</taxon>
        <taxon>Actinomycetota</taxon>
        <taxon>Actinomycetes</taxon>
        <taxon>Propionibacteriales</taxon>
        <taxon>Nocardioidaceae</taxon>
        <taxon>Nocardioides</taxon>
    </lineage>
</organism>
<keyword evidence="3" id="KW-1185">Reference proteome</keyword>
<proteinExistence type="predicted"/>